<feature type="domain" description="AMP-dependent synthetase/ligase" evidence="9">
    <location>
        <begin position="87"/>
        <end position="199"/>
    </location>
</feature>
<evidence type="ECO:0000256" key="7">
    <source>
        <dbReference type="ARBA" id="ARBA00048666"/>
    </source>
</evidence>
<keyword evidence="8" id="KW-1133">Transmembrane helix</keyword>
<evidence type="ECO:0000313" key="11">
    <source>
        <dbReference type="Proteomes" id="UP000708208"/>
    </source>
</evidence>
<comment type="catalytic activity">
    <reaction evidence="7">
        <text>tetracosanoate + ATP + CoA = tetracosanoyl-CoA + AMP + diphosphate</text>
        <dbReference type="Rhea" id="RHEA:33639"/>
        <dbReference type="ChEBI" id="CHEBI:30616"/>
        <dbReference type="ChEBI" id="CHEBI:31014"/>
        <dbReference type="ChEBI" id="CHEBI:33019"/>
        <dbReference type="ChEBI" id="CHEBI:57287"/>
        <dbReference type="ChEBI" id="CHEBI:65052"/>
        <dbReference type="ChEBI" id="CHEBI:456215"/>
    </reaction>
    <physiologicalReaction direction="left-to-right" evidence="7">
        <dbReference type="Rhea" id="RHEA:33640"/>
    </physiologicalReaction>
</comment>
<protein>
    <recommendedName>
        <fullName evidence="6">Long-chain-fatty-acid--CoA ligase</fullName>
    </recommendedName>
</protein>
<keyword evidence="11" id="KW-1185">Reference proteome</keyword>
<reference evidence="10" key="1">
    <citation type="submission" date="2021-06" db="EMBL/GenBank/DDBJ databases">
        <authorList>
            <person name="Hodson N. C."/>
            <person name="Mongue J. A."/>
            <person name="Jaron S. K."/>
        </authorList>
    </citation>
    <scope>NUCLEOTIDE SEQUENCE</scope>
</reference>
<dbReference type="GO" id="GO:0005324">
    <property type="term" value="F:long-chain fatty acid transmembrane transporter activity"/>
    <property type="evidence" value="ECO:0007669"/>
    <property type="project" value="TreeGrafter"/>
</dbReference>
<keyword evidence="2" id="KW-0436">Ligase</keyword>
<sequence>MNDTVEKTTDEVILGVDRGFNYKFVILGLVAIVTAIVLFRYGKFIKIIIETFPRDVRGIFRLAKTAKALSFHEKKGHSVSDIFDGIVQKHPSKVCINFEGEEWTFQEVQSYGNQVANYFFSQGYRKGDVVGLFMENRPEYACIWLGLSKIGVVIALINSHIRLDPLKHSLEVSDAKGLIFGTELSEAIFEVLTESDVKDRLSLYTVGSFKKGSHVMQENYPCNTNLLDLELGRCSTSTPLVIDKPTFMDELFYM</sequence>
<dbReference type="Pfam" id="PF00501">
    <property type="entry name" value="AMP-binding"/>
    <property type="match status" value="1"/>
</dbReference>
<keyword evidence="8" id="KW-0472">Membrane</keyword>
<dbReference type="GO" id="GO:0005524">
    <property type="term" value="F:ATP binding"/>
    <property type="evidence" value="ECO:0007669"/>
    <property type="project" value="UniProtKB-KW"/>
</dbReference>
<dbReference type="PANTHER" id="PTHR43107">
    <property type="entry name" value="LONG-CHAIN FATTY ACID TRANSPORT PROTEIN"/>
    <property type="match status" value="1"/>
</dbReference>
<accession>A0A8J2LTR4</accession>
<keyword evidence="4" id="KW-0067">ATP-binding</keyword>
<comment type="similarity">
    <text evidence="1">Belongs to the ATP-dependent AMP-binding enzyme family.</text>
</comment>
<feature type="transmembrane region" description="Helical" evidence="8">
    <location>
        <begin position="20"/>
        <end position="39"/>
    </location>
</feature>
<dbReference type="PANTHER" id="PTHR43107:SF15">
    <property type="entry name" value="FATTY ACID TRANSPORT PROTEIN 3, ISOFORM A"/>
    <property type="match status" value="1"/>
</dbReference>
<evidence type="ECO:0000256" key="8">
    <source>
        <dbReference type="SAM" id="Phobius"/>
    </source>
</evidence>
<comment type="caution">
    <text evidence="10">The sequence shown here is derived from an EMBL/GenBank/DDBJ whole genome shotgun (WGS) entry which is preliminary data.</text>
</comment>
<name>A0A8J2LTR4_9HEXA</name>
<proteinExistence type="inferred from homology"/>
<dbReference type="EMBL" id="CAJVCH010571503">
    <property type="protein sequence ID" value="CAG7837671.1"/>
    <property type="molecule type" value="Genomic_DNA"/>
</dbReference>
<dbReference type="GO" id="GO:0005789">
    <property type="term" value="C:endoplasmic reticulum membrane"/>
    <property type="evidence" value="ECO:0007669"/>
    <property type="project" value="TreeGrafter"/>
</dbReference>
<evidence type="ECO:0000256" key="5">
    <source>
        <dbReference type="ARBA" id="ARBA00036527"/>
    </source>
</evidence>
<evidence type="ECO:0000313" key="10">
    <source>
        <dbReference type="EMBL" id="CAG7837671.1"/>
    </source>
</evidence>
<dbReference type="GO" id="GO:0044539">
    <property type="term" value="P:long-chain fatty acid import into cell"/>
    <property type="evidence" value="ECO:0007669"/>
    <property type="project" value="TreeGrafter"/>
</dbReference>
<comment type="catalytic activity">
    <reaction evidence="5">
        <text>a very long-chain fatty acid + ATP + CoA = a very long-chain fatty acyl-CoA + AMP + diphosphate</text>
        <dbReference type="Rhea" id="RHEA:54536"/>
        <dbReference type="ChEBI" id="CHEBI:30616"/>
        <dbReference type="ChEBI" id="CHEBI:33019"/>
        <dbReference type="ChEBI" id="CHEBI:57287"/>
        <dbReference type="ChEBI" id="CHEBI:58950"/>
        <dbReference type="ChEBI" id="CHEBI:138261"/>
        <dbReference type="ChEBI" id="CHEBI:456215"/>
    </reaction>
    <physiologicalReaction direction="left-to-right" evidence="5">
        <dbReference type="Rhea" id="RHEA:54537"/>
    </physiologicalReaction>
</comment>
<feature type="non-terminal residue" evidence="10">
    <location>
        <position position="254"/>
    </location>
</feature>
<dbReference type="OrthoDB" id="288590at2759"/>
<dbReference type="InterPro" id="IPR000873">
    <property type="entry name" value="AMP-dep_synth/lig_dom"/>
</dbReference>
<gene>
    <name evidence="10" type="ORF">AFUS01_LOCUS46748</name>
</gene>
<dbReference type="AlphaFoldDB" id="A0A8J2LTR4"/>
<evidence type="ECO:0000256" key="6">
    <source>
        <dbReference type="ARBA" id="ARBA00041297"/>
    </source>
</evidence>
<keyword evidence="8" id="KW-0812">Transmembrane</keyword>
<evidence type="ECO:0000256" key="3">
    <source>
        <dbReference type="ARBA" id="ARBA00022741"/>
    </source>
</evidence>
<organism evidence="10 11">
    <name type="scientific">Allacma fusca</name>
    <dbReference type="NCBI Taxonomy" id="39272"/>
    <lineage>
        <taxon>Eukaryota</taxon>
        <taxon>Metazoa</taxon>
        <taxon>Ecdysozoa</taxon>
        <taxon>Arthropoda</taxon>
        <taxon>Hexapoda</taxon>
        <taxon>Collembola</taxon>
        <taxon>Symphypleona</taxon>
        <taxon>Sminthuridae</taxon>
        <taxon>Allacma</taxon>
    </lineage>
</organism>
<keyword evidence="3" id="KW-0547">Nucleotide-binding</keyword>
<evidence type="ECO:0000256" key="4">
    <source>
        <dbReference type="ARBA" id="ARBA00022840"/>
    </source>
</evidence>
<evidence type="ECO:0000256" key="2">
    <source>
        <dbReference type="ARBA" id="ARBA00022598"/>
    </source>
</evidence>
<evidence type="ECO:0000259" key="9">
    <source>
        <dbReference type="Pfam" id="PF00501"/>
    </source>
</evidence>
<dbReference type="GO" id="GO:0005886">
    <property type="term" value="C:plasma membrane"/>
    <property type="evidence" value="ECO:0007669"/>
    <property type="project" value="TreeGrafter"/>
</dbReference>
<dbReference type="GO" id="GO:0004467">
    <property type="term" value="F:long-chain fatty acid-CoA ligase activity"/>
    <property type="evidence" value="ECO:0007669"/>
    <property type="project" value="TreeGrafter"/>
</dbReference>
<dbReference type="Proteomes" id="UP000708208">
    <property type="component" value="Unassembled WGS sequence"/>
</dbReference>
<evidence type="ECO:0000256" key="1">
    <source>
        <dbReference type="ARBA" id="ARBA00006432"/>
    </source>
</evidence>